<evidence type="ECO:0000313" key="5">
    <source>
        <dbReference type="Proteomes" id="UP000243052"/>
    </source>
</evidence>
<dbReference type="InterPro" id="IPR013883">
    <property type="entry name" value="TF_Iwr1_dom"/>
</dbReference>
<evidence type="ECO:0000259" key="3">
    <source>
        <dbReference type="Pfam" id="PF08574"/>
    </source>
</evidence>
<feature type="region of interest" description="Disordered" evidence="2">
    <location>
        <begin position="274"/>
        <end position="296"/>
    </location>
</feature>
<feature type="region of interest" description="Disordered" evidence="2">
    <location>
        <begin position="160"/>
        <end position="210"/>
    </location>
</feature>
<evidence type="ECO:0000313" key="4">
    <source>
        <dbReference type="EMBL" id="AMD20063.1"/>
    </source>
</evidence>
<reference evidence="4 5" key="1">
    <citation type="submission" date="2016-01" db="EMBL/GenBank/DDBJ databases">
        <title>Genome sequence of the yeast Holleya sinecauda.</title>
        <authorList>
            <person name="Dietrich F.S."/>
        </authorList>
    </citation>
    <scope>NUCLEOTIDE SEQUENCE [LARGE SCALE GENOMIC DNA]</scope>
    <source>
        <strain evidence="4 5">ATCC 58844</strain>
    </source>
</reference>
<dbReference type="OrthoDB" id="6255506at2759"/>
<protein>
    <submittedName>
        <fullName evidence="4">HCL088Cp</fullName>
    </submittedName>
</protein>
<organism evidence="4 5">
    <name type="scientific">Eremothecium sinecaudum</name>
    <dbReference type="NCBI Taxonomy" id="45286"/>
    <lineage>
        <taxon>Eukaryota</taxon>
        <taxon>Fungi</taxon>
        <taxon>Dikarya</taxon>
        <taxon>Ascomycota</taxon>
        <taxon>Saccharomycotina</taxon>
        <taxon>Saccharomycetes</taxon>
        <taxon>Saccharomycetales</taxon>
        <taxon>Saccharomycetaceae</taxon>
        <taxon>Eremothecium</taxon>
    </lineage>
</organism>
<feature type="region of interest" description="Disordered" evidence="2">
    <location>
        <begin position="95"/>
        <end position="114"/>
    </location>
</feature>
<evidence type="ECO:0000256" key="2">
    <source>
        <dbReference type="SAM" id="MobiDB-lite"/>
    </source>
</evidence>
<dbReference type="EMBL" id="CP014243">
    <property type="protein sequence ID" value="AMD20063.1"/>
    <property type="molecule type" value="Genomic_DNA"/>
</dbReference>
<proteinExistence type="inferred from homology"/>
<comment type="similarity">
    <text evidence="1">Belongs to the IWR1/SLC7A6OS family.</text>
</comment>
<dbReference type="Proteomes" id="UP000243052">
    <property type="component" value="Chromosome iii"/>
</dbReference>
<feature type="compositionally biased region" description="Acidic residues" evidence="2">
    <location>
        <begin position="161"/>
        <end position="180"/>
    </location>
</feature>
<sequence>MNQTPEVIRVKRRRDEDSLQALLLEEKRSNKKGKYVFKLSKTVDFQSEEDTPLLQLSENDKDKVFILEQPKAAASEEPLPLEITEMLENYLKLNDKQPSSGTIKKPRRRYSNQPTVTELPSLDYVYDIYIREIVSEDEFVFDKGTVGYIRIVEDLGASVLEPEEVSDSQQLSDDEDSNDEDYYRNDYPEDEDDDRSILFGSDSENDEQNTDNSVLVLEQELEEIQDPMQPSEDYEPLFNTLAAEPNLLSSLNTTNYVDLDVEAEQDEYNEQEYYQRPQSDIESFERHQFSPTDEDDPIAIHRDRVMSKLQRMMNDLH</sequence>
<evidence type="ECO:0000256" key="1">
    <source>
        <dbReference type="ARBA" id="ARBA00010218"/>
    </source>
</evidence>
<dbReference type="AlphaFoldDB" id="A0A0X8HRG2"/>
<dbReference type="InterPro" id="IPR040150">
    <property type="entry name" value="Iwr1"/>
</dbReference>
<dbReference type="PANTHER" id="PTHR28063">
    <property type="entry name" value="RNA POLYMERASE II NUCLEAR LOCALIZATION PROTEIN IWR1"/>
    <property type="match status" value="1"/>
</dbReference>
<accession>A0A0X8HRG2</accession>
<dbReference type="GeneID" id="28723296"/>
<name>A0A0X8HRG2_9SACH</name>
<dbReference type="PANTHER" id="PTHR28063:SF1">
    <property type="entry name" value="RNA POLYMERASE II NUCLEAR LOCALIZATION PROTEIN IWR1"/>
    <property type="match status" value="1"/>
</dbReference>
<gene>
    <name evidence="4" type="ORF">AW171_hschr31933</name>
</gene>
<dbReference type="STRING" id="45286.A0A0X8HRG2"/>
<dbReference type="GO" id="GO:0005737">
    <property type="term" value="C:cytoplasm"/>
    <property type="evidence" value="ECO:0007669"/>
    <property type="project" value="TreeGrafter"/>
</dbReference>
<feature type="domain" description="Transcription factor Iwr1" evidence="3">
    <location>
        <begin position="123"/>
        <end position="191"/>
    </location>
</feature>
<dbReference type="Pfam" id="PF08574">
    <property type="entry name" value="Iwr1"/>
    <property type="match status" value="1"/>
</dbReference>
<keyword evidence="5" id="KW-1185">Reference proteome</keyword>
<dbReference type="GO" id="GO:0006606">
    <property type="term" value="P:protein import into nucleus"/>
    <property type="evidence" value="ECO:0007669"/>
    <property type="project" value="InterPro"/>
</dbReference>
<dbReference type="RefSeq" id="XP_017987059.1">
    <property type="nucleotide sequence ID" value="XM_018131053.1"/>
</dbReference>